<dbReference type="InterPro" id="IPR052948">
    <property type="entry name" value="Low_temp-induced_all0457"/>
</dbReference>
<evidence type="ECO:0000313" key="3">
    <source>
        <dbReference type="Proteomes" id="UP000034881"/>
    </source>
</evidence>
<keyword evidence="1" id="KW-1133">Transmembrane helix</keyword>
<comment type="caution">
    <text evidence="2">The sequence shown here is derived from an EMBL/GenBank/DDBJ whole genome shotgun (WGS) entry which is preliminary data.</text>
</comment>
<evidence type="ECO:0008006" key="4">
    <source>
        <dbReference type="Google" id="ProtNLM"/>
    </source>
</evidence>
<dbReference type="PANTHER" id="PTHR36109:SF2">
    <property type="entry name" value="MEMBRANE PROTEIN"/>
    <property type="match status" value="1"/>
</dbReference>
<name>A0A0G0QP65_9BACT</name>
<dbReference type="EMBL" id="LBYB01000005">
    <property type="protein sequence ID" value="KKR41923.1"/>
    <property type="molecule type" value="Genomic_DNA"/>
</dbReference>
<evidence type="ECO:0000256" key="1">
    <source>
        <dbReference type="SAM" id="Phobius"/>
    </source>
</evidence>
<feature type="transmembrane region" description="Helical" evidence="1">
    <location>
        <begin position="66"/>
        <end position="87"/>
    </location>
</feature>
<proteinExistence type="predicted"/>
<feature type="transmembrane region" description="Helical" evidence="1">
    <location>
        <begin position="93"/>
        <end position="114"/>
    </location>
</feature>
<keyword evidence="1" id="KW-0812">Transmembrane</keyword>
<keyword evidence="1" id="KW-0472">Membrane</keyword>
<dbReference type="Proteomes" id="UP000034881">
    <property type="component" value="Unassembled WGS sequence"/>
</dbReference>
<organism evidence="2 3">
    <name type="scientific">Candidatus Daviesbacteria bacterium GW2011_GWC2_40_12</name>
    <dbReference type="NCBI Taxonomy" id="1618431"/>
    <lineage>
        <taxon>Bacteria</taxon>
        <taxon>Candidatus Daviesiibacteriota</taxon>
    </lineage>
</organism>
<gene>
    <name evidence="2" type="ORF">UT77_C0005G0038</name>
</gene>
<dbReference type="PANTHER" id="PTHR36109">
    <property type="entry name" value="MEMBRANE PROTEIN-RELATED"/>
    <property type="match status" value="1"/>
</dbReference>
<evidence type="ECO:0000313" key="2">
    <source>
        <dbReference type="EMBL" id="KKR41923.1"/>
    </source>
</evidence>
<dbReference type="AlphaFoldDB" id="A0A0G0QP65"/>
<protein>
    <recommendedName>
        <fullName evidence="4">General stress protein 17M-like domain-containing protein</fullName>
    </recommendedName>
</protein>
<sequence>MRDLKNVILGVFSKREDADAALSRLREEGIKSEQISLAAQDEVLKEYQSKKPEGEGLLTGGLVEGLTGYLTTATAVVVPGLGAISVVGYLLSLVGFAVGALGAGLMGALVSIGVPRNVAGIYEKVIIGGGLLLAVTVDETTEDKVREILKAHNAQEITLIPFNLGDKRQQEEAGAAAGEGMFGAAFHEVTKPLKGVAKGGKR</sequence>
<reference evidence="2 3" key="1">
    <citation type="journal article" date="2015" name="Nature">
        <title>rRNA introns, odd ribosomes, and small enigmatic genomes across a large radiation of phyla.</title>
        <authorList>
            <person name="Brown C.T."/>
            <person name="Hug L.A."/>
            <person name="Thomas B.C."/>
            <person name="Sharon I."/>
            <person name="Castelle C.J."/>
            <person name="Singh A."/>
            <person name="Wilkins M.J."/>
            <person name="Williams K.H."/>
            <person name="Banfield J.F."/>
        </authorList>
    </citation>
    <scope>NUCLEOTIDE SEQUENCE [LARGE SCALE GENOMIC DNA]</scope>
</reference>
<accession>A0A0G0QP65</accession>